<dbReference type="InterPro" id="IPR003680">
    <property type="entry name" value="Flavodoxin_fold"/>
</dbReference>
<keyword evidence="3" id="KW-0274">FAD</keyword>
<organism evidence="6 7">
    <name type="scientific">Deefgea tanakiae</name>
    <dbReference type="NCBI Taxonomy" id="2865840"/>
    <lineage>
        <taxon>Bacteria</taxon>
        <taxon>Pseudomonadati</taxon>
        <taxon>Pseudomonadota</taxon>
        <taxon>Betaproteobacteria</taxon>
        <taxon>Neisseriales</taxon>
        <taxon>Chitinibacteraceae</taxon>
        <taxon>Deefgea</taxon>
    </lineage>
</organism>
<protein>
    <submittedName>
        <fullName evidence="6">NAD(P)H-dependent oxidoreductase</fullName>
    </submittedName>
</protein>
<evidence type="ECO:0000256" key="4">
    <source>
        <dbReference type="ARBA" id="ARBA00037981"/>
    </source>
</evidence>
<dbReference type="SUPFAM" id="SSF52218">
    <property type="entry name" value="Flavoproteins"/>
    <property type="match status" value="1"/>
</dbReference>
<dbReference type="EMBL" id="CP081150">
    <property type="protein sequence ID" value="QZA77619.1"/>
    <property type="molecule type" value="Genomic_DNA"/>
</dbReference>
<dbReference type="InterPro" id="IPR052397">
    <property type="entry name" value="NADPH-QR_MdaB"/>
</dbReference>
<dbReference type="Proteomes" id="UP000825679">
    <property type="component" value="Chromosome"/>
</dbReference>
<feature type="domain" description="Flavodoxin-like fold" evidence="5">
    <location>
        <begin position="3"/>
        <end position="188"/>
    </location>
</feature>
<keyword evidence="7" id="KW-1185">Reference proteome</keyword>
<reference evidence="6 7" key="1">
    <citation type="submission" date="2021-08" db="EMBL/GenBank/DDBJ databases">
        <title>complete genome sequencing of Deefgea sp. D25.</title>
        <authorList>
            <person name="Bae J.-W."/>
            <person name="Gim D.-H."/>
        </authorList>
    </citation>
    <scope>NUCLEOTIDE SEQUENCE [LARGE SCALE GENOMIC DNA]</scope>
    <source>
        <strain evidence="6 7">D25</strain>
    </source>
</reference>
<dbReference type="RefSeq" id="WP_221006000.1">
    <property type="nucleotide sequence ID" value="NZ_CP081150.1"/>
</dbReference>
<evidence type="ECO:0000259" key="5">
    <source>
        <dbReference type="Pfam" id="PF02525"/>
    </source>
</evidence>
<proteinExistence type="inferred from homology"/>
<dbReference type="Gene3D" id="3.40.50.360">
    <property type="match status" value="1"/>
</dbReference>
<dbReference type="InterPro" id="IPR029039">
    <property type="entry name" value="Flavoprotein-like_sf"/>
</dbReference>
<evidence type="ECO:0000313" key="7">
    <source>
        <dbReference type="Proteomes" id="UP000825679"/>
    </source>
</evidence>
<dbReference type="Pfam" id="PF02525">
    <property type="entry name" value="Flavodoxin_2"/>
    <property type="match status" value="1"/>
</dbReference>
<evidence type="ECO:0000256" key="1">
    <source>
        <dbReference type="ARBA" id="ARBA00001974"/>
    </source>
</evidence>
<comment type="similarity">
    <text evidence="4">Belongs to the oxidoreductase MdaB family.</text>
</comment>
<name>A0ABX8Z4W2_9NEIS</name>
<dbReference type="PANTHER" id="PTHR46305:SF3">
    <property type="entry name" value="NADPH:QUINONE OXIDOREDUCTASE MDAB"/>
    <property type="match status" value="1"/>
</dbReference>
<gene>
    <name evidence="6" type="ORF">K4H28_15290</name>
</gene>
<evidence type="ECO:0000256" key="2">
    <source>
        <dbReference type="ARBA" id="ARBA00022630"/>
    </source>
</evidence>
<dbReference type="PANTHER" id="PTHR46305">
    <property type="match status" value="1"/>
</dbReference>
<accession>A0ABX8Z4W2</accession>
<evidence type="ECO:0000256" key="3">
    <source>
        <dbReference type="ARBA" id="ARBA00022827"/>
    </source>
</evidence>
<keyword evidence="2" id="KW-0285">Flavoprotein</keyword>
<sequence>MSNILIINAGKQFGHSNGELNHTLSNVAHETLLSTGHAVKVTEVDQGYDIEAEVNKFLWADTIIYQMPAWWMGAPWILKKYIDEVFTAGHGRLYSSDGRSRSDVNKKYGSGGLLQGKTYMLSVTWNAPKSAFDAPDDFFGGAGVNRVYLPFHKANEFLGMRALPTFICNDVIKQPDIASDITRYRQHLVAYLPAEIMVPAFEAVA</sequence>
<evidence type="ECO:0000313" key="6">
    <source>
        <dbReference type="EMBL" id="QZA77619.1"/>
    </source>
</evidence>
<comment type="cofactor">
    <cofactor evidence="1">
        <name>FAD</name>
        <dbReference type="ChEBI" id="CHEBI:57692"/>
    </cofactor>
</comment>